<comment type="caution">
    <text evidence="2">The sequence shown here is derived from an EMBL/GenBank/DDBJ whole genome shotgun (WGS) entry which is preliminary data.</text>
</comment>
<organism evidence="2 3">
    <name type="scientific">Arxiozyma heterogenica</name>
    <dbReference type="NCBI Taxonomy" id="278026"/>
    <lineage>
        <taxon>Eukaryota</taxon>
        <taxon>Fungi</taxon>
        <taxon>Dikarya</taxon>
        <taxon>Ascomycota</taxon>
        <taxon>Saccharomycotina</taxon>
        <taxon>Saccharomycetes</taxon>
        <taxon>Saccharomycetales</taxon>
        <taxon>Saccharomycetaceae</taxon>
        <taxon>Arxiozyma</taxon>
    </lineage>
</organism>
<evidence type="ECO:0000313" key="2">
    <source>
        <dbReference type="EMBL" id="KAK5779412.1"/>
    </source>
</evidence>
<accession>A0AAN7WN62</accession>
<gene>
    <name evidence="2" type="ORF">RI543_003303</name>
</gene>
<proteinExistence type="predicted"/>
<sequence length="230" mass="26843">MSLSIYLSSSLLLVYEIIEKGEYSVSNDNIKEAINYYKEANKEIDNILLEVKGQDDINNSIIESVELLGKNISQVIFELNNINERKWPQAEKDLVDRSTIQPRDILEGSYDSMSLEQNLNKLSPQNDPLLNMILNKLQTSLLDVIKATESHSRIAKDSSVNEGKEQKIAQYIEQFKNEIIWYEKKKFSQYNIDLVTLTKENALLHRHIEELQDRWNNLVESARKKKREQR</sequence>
<name>A0AAN7WN62_9SACH</name>
<keyword evidence="3" id="KW-1185">Reference proteome</keyword>
<keyword evidence="1" id="KW-0175">Coiled coil</keyword>
<dbReference type="AlphaFoldDB" id="A0AAN7WN62"/>
<reference evidence="3" key="1">
    <citation type="submission" date="2023-07" db="EMBL/GenBank/DDBJ databases">
        <title>A draft genome of Kazachstania heterogenica Y-27499.</title>
        <authorList>
            <person name="Donic C."/>
            <person name="Kralova J.S."/>
            <person name="Fidel L."/>
            <person name="Ben-Dor S."/>
            <person name="Jung S."/>
        </authorList>
    </citation>
    <scope>NUCLEOTIDE SEQUENCE [LARGE SCALE GENOMIC DNA]</scope>
    <source>
        <strain evidence="3">Y27499</strain>
    </source>
</reference>
<protein>
    <submittedName>
        <fullName evidence="2">Uncharacterized protein</fullName>
    </submittedName>
</protein>
<evidence type="ECO:0000313" key="3">
    <source>
        <dbReference type="Proteomes" id="UP001306508"/>
    </source>
</evidence>
<evidence type="ECO:0000256" key="1">
    <source>
        <dbReference type="SAM" id="Coils"/>
    </source>
</evidence>
<feature type="coiled-coil region" evidence="1">
    <location>
        <begin position="194"/>
        <end position="228"/>
    </location>
</feature>
<dbReference type="EMBL" id="JAWIZZ010000047">
    <property type="protein sequence ID" value="KAK5779412.1"/>
    <property type="molecule type" value="Genomic_DNA"/>
</dbReference>
<dbReference type="Proteomes" id="UP001306508">
    <property type="component" value="Unassembled WGS sequence"/>
</dbReference>